<feature type="signal peptide" evidence="1">
    <location>
        <begin position="1"/>
        <end position="19"/>
    </location>
</feature>
<evidence type="ECO:0000313" key="3">
    <source>
        <dbReference type="Proteomes" id="UP000232875"/>
    </source>
</evidence>
<dbReference type="Proteomes" id="UP000232875">
    <property type="component" value="Unassembled WGS sequence"/>
</dbReference>
<keyword evidence="3" id="KW-1185">Reference proteome</keyword>
<feature type="chain" id="PRO_5014845569" description="Secreted protein" evidence="1">
    <location>
        <begin position="20"/>
        <end position="224"/>
    </location>
</feature>
<keyword evidence="1" id="KW-0732">Signal</keyword>
<accession>A0A2N1JHJ9</accession>
<gene>
    <name evidence="2" type="ORF">MVES_000099</name>
</gene>
<reference evidence="2 3" key="1">
    <citation type="submission" date="2017-10" db="EMBL/GenBank/DDBJ databases">
        <title>A novel species of cold-tolerant Malassezia isolated from bats.</title>
        <authorList>
            <person name="Lorch J.M."/>
            <person name="Palmer J.M."/>
            <person name="Vanderwolf K.J."/>
            <person name="Schmidt K.Z."/>
            <person name="Verant M.L."/>
            <person name="Weller T.J."/>
            <person name="Blehert D.S."/>
        </authorList>
    </citation>
    <scope>NUCLEOTIDE SEQUENCE [LARGE SCALE GENOMIC DNA]</scope>
    <source>
        <strain evidence="2 3">NWHC:44797-103</strain>
    </source>
</reference>
<dbReference type="AlphaFoldDB" id="A0A2N1JHJ9"/>
<protein>
    <recommendedName>
        <fullName evidence="4">Secreted protein</fullName>
    </recommendedName>
</protein>
<organism evidence="2 3">
    <name type="scientific">Malassezia vespertilionis</name>
    <dbReference type="NCBI Taxonomy" id="2020962"/>
    <lineage>
        <taxon>Eukaryota</taxon>
        <taxon>Fungi</taxon>
        <taxon>Dikarya</taxon>
        <taxon>Basidiomycota</taxon>
        <taxon>Ustilaginomycotina</taxon>
        <taxon>Malasseziomycetes</taxon>
        <taxon>Malasseziales</taxon>
        <taxon>Malasseziaceae</taxon>
        <taxon>Malassezia</taxon>
    </lineage>
</organism>
<evidence type="ECO:0000313" key="2">
    <source>
        <dbReference type="EMBL" id="PKI86019.1"/>
    </source>
</evidence>
<dbReference type="EMBL" id="KZ454987">
    <property type="protein sequence ID" value="PKI86019.1"/>
    <property type="molecule type" value="Genomic_DNA"/>
</dbReference>
<name>A0A2N1JHJ9_9BASI</name>
<dbReference type="OrthoDB" id="3334187at2759"/>
<evidence type="ECO:0000256" key="1">
    <source>
        <dbReference type="SAM" id="SignalP"/>
    </source>
</evidence>
<evidence type="ECO:0008006" key="4">
    <source>
        <dbReference type="Google" id="ProtNLM"/>
    </source>
</evidence>
<sequence>MFFTKIAVSATALFAVAQAGWITFQNENKQTEGLPCVGAIYGDDNFLVSRFDCGATDWNSSFCGIHCFPFSATTCVGKVPADVNNGTGNGLWYAPHSVQSACQFLGTIDSPSKPYDMAGVNVTSCGYVDWPSNRTWGPTVSVPPFPVTTNGCWNVSDDPKPKFPKRTGHFFDGAQPLNTTWCDDGFAAECGDNKDPICTYSFDNDIRINCQKTNMPKTVKPKED</sequence>
<proteinExistence type="predicted"/>